<dbReference type="GeneID" id="89600444"/>
<dbReference type="Gene3D" id="3.10.120.10">
    <property type="entry name" value="Cytochrome b5-like heme/steroid binding domain"/>
    <property type="match status" value="1"/>
</dbReference>
<dbReference type="SUPFAM" id="SSF55856">
    <property type="entry name" value="Cytochrome b5-like heme/steroid binding domain"/>
    <property type="match status" value="1"/>
</dbReference>
<dbReference type="InterPro" id="IPR001199">
    <property type="entry name" value="Cyt_B5-like_heme/steroid-bd"/>
</dbReference>
<dbReference type="InterPro" id="IPR036400">
    <property type="entry name" value="Cyt_B5-like_heme/steroid_sf"/>
</dbReference>
<gene>
    <name evidence="2" type="ORF">GTO87_08860</name>
</gene>
<evidence type="ECO:0000313" key="3">
    <source>
        <dbReference type="Proteomes" id="UP000510886"/>
    </source>
</evidence>
<dbReference type="AlphaFoldDB" id="A0A7H9ELS7"/>
<dbReference type="EMBL" id="CP047418">
    <property type="protein sequence ID" value="QLL78683.1"/>
    <property type="molecule type" value="Genomic_DNA"/>
</dbReference>
<dbReference type="Pfam" id="PF00173">
    <property type="entry name" value="Cyt-b5"/>
    <property type="match status" value="1"/>
</dbReference>
<feature type="domain" description="Cytochrome b5 heme-binding" evidence="1">
    <location>
        <begin position="6"/>
        <end position="77"/>
    </location>
</feature>
<protein>
    <submittedName>
        <fullName evidence="2">Cytochrome B5</fullName>
    </submittedName>
</protein>
<dbReference type="SMART" id="SM01117">
    <property type="entry name" value="Cyt-b5"/>
    <property type="match status" value="1"/>
</dbReference>
<evidence type="ECO:0000259" key="1">
    <source>
        <dbReference type="SMART" id="SM01117"/>
    </source>
</evidence>
<dbReference type="RefSeq" id="WP_009551472.1">
    <property type="nucleotide sequence ID" value="NZ_CALVCX010000014.1"/>
</dbReference>
<proteinExistence type="predicted"/>
<accession>A0A7H9ELS7</accession>
<name>A0A7H9ELS7_9LACO</name>
<evidence type="ECO:0000313" key="2">
    <source>
        <dbReference type="EMBL" id="QLL78683.1"/>
    </source>
</evidence>
<dbReference type="Proteomes" id="UP000510886">
    <property type="component" value="Chromosome"/>
</dbReference>
<reference evidence="2 3" key="1">
    <citation type="submission" date="2020-01" db="EMBL/GenBank/DDBJ databases">
        <title>Complete and circular genome sequences of six lactobacillus isolates from horses.</title>
        <authorList>
            <person name="Hassan H.M."/>
        </authorList>
    </citation>
    <scope>NUCLEOTIDE SEQUENCE [LARGE SCALE GENOMIC DNA]</scope>
    <source>
        <strain evidence="2 3">1A</strain>
    </source>
</reference>
<organism evidence="2 3">
    <name type="scientific">Ligilactobacillus saerimneri</name>
    <dbReference type="NCBI Taxonomy" id="228229"/>
    <lineage>
        <taxon>Bacteria</taxon>
        <taxon>Bacillati</taxon>
        <taxon>Bacillota</taxon>
        <taxon>Bacilli</taxon>
        <taxon>Lactobacillales</taxon>
        <taxon>Lactobacillaceae</taxon>
        <taxon>Ligilactobacillus</taxon>
    </lineage>
</organism>
<sequence>MAEKIFTKEELAQYNGENGQPAYVAIDGVVYDVSNVGPWAGGKHHGNVAGNELSAAIEHSPHGKGVLKKLPVVGKLA</sequence>
<dbReference type="KEGG" id="lsw:GTO87_08860"/>